<protein>
    <recommendedName>
        <fullName evidence="2">DUF7136 domain-containing protein</fullName>
    </recommendedName>
</protein>
<organism evidence="3 4">
    <name type="scientific">Podospora aff. communis PSN243</name>
    <dbReference type="NCBI Taxonomy" id="3040156"/>
    <lineage>
        <taxon>Eukaryota</taxon>
        <taxon>Fungi</taxon>
        <taxon>Dikarya</taxon>
        <taxon>Ascomycota</taxon>
        <taxon>Pezizomycotina</taxon>
        <taxon>Sordariomycetes</taxon>
        <taxon>Sordariomycetidae</taxon>
        <taxon>Sordariales</taxon>
        <taxon>Podosporaceae</taxon>
        <taxon>Podospora</taxon>
    </lineage>
</organism>
<gene>
    <name evidence="3" type="ORF">QBC34DRAFT_424141</name>
</gene>
<dbReference type="InterPro" id="IPR055560">
    <property type="entry name" value="DUF7136"/>
</dbReference>
<reference evidence="3" key="1">
    <citation type="journal article" date="2023" name="Mol. Phylogenet. Evol.">
        <title>Genome-scale phylogeny and comparative genomics of the fungal order Sordariales.</title>
        <authorList>
            <person name="Hensen N."/>
            <person name="Bonometti L."/>
            <person name="Westerberg I."/>
            <person name="Brannstrom I.O."/>
            <person name="Guillou S."/>
            <person name="Cros-Aarteil S."/>
            <person name="Calhoun S."/>
            <person name="Haridas S."/>
            <person name="Kuo A."/>
            <person name="Mondo S."/>
            <person name="Pangilinan J."/>
            <person name="Riley R."/>
            <person name="LaButti K."/>
            <person name="Andreopoulos B."/>
            <person name="Lipzen A."/>
            <person name="Chen C."/>
            <person name="Yan M."/>
            <person name="Daum C."/>
            <person name="Ng V."/>
            <person name="Clum A."/>
            <person name="Steindorff A."/>
            <person name="Ohm R.A."/>
            <person name="Martin F."/>
            <person name="Silar P."/>
            <person name="Natvig D.O."/>
            <person name="Lalanne C."/>
            <person name="Gautier V."/>
            <person name="Ament-Velasquez S.L."/>
            <person name="Kruys A."/>
            <person name="Hutchinson M.I."/>
            <person name="Powell A.J."/>
            <person name="Barry K."/>
            <person name="Miller A.N."/>
            <person name="Grigoriev I.V."/>
            <person name="Debuchy R."/>
            <person name="Gladieux P."/>
            <person name="Hiltunen Thoren M."/>
            <person name="Johannesson H."/>
        </authorList>
    </citation>
    <scope>NUCLEOTIDE SEQUENCE</scope>
    <source>
        <strain evidence="3">PSN243</strain>
    </source>
</reference>
<keyword evidence="1" id="KW-0732">Signal</keyword>
<evidence type="ECO:0000313" key="3">
    <source>
        <dbReference type="EMBL" id="KAK4451290.1"/>
    </source>
</evidence>
<reference evidence="3" key="2">
    <citation type="submission" date="2023-05" db="EMBL/GenBank/DDBJ databases">
        <authorList>
            <consortium name="Lawrence Berkeley National Laboratory"/>
            <person name="Steindorff A."/>
            <person name="Hensen N."/>
            <person name="Bonometti L."/>
            <person name="Westerberg I."/>
            <person name="Brannstrom I.O."/>
            <person name="Guillou S."/>
            <person name="Cros-Aarteil S."/>
            <person name="Calhoun S."/>
            <person name="Haridas S."/>
            <person name="Kuo A."/>
            <person name="Mondo S."/>
            <person name="Pangilinan J."/>
            <person name="Riley R."/>
            <person name="Labutti K."/>
            <person name="Andreopoulos B."/>
            <person name="Lipzen A."/>
            <person name="Chen C."/>
            <person name="Yanf M."/>
            <person name="Daum C."/>
            <person name="Ng V."/>
            <person name="Clum A."/>
            <person name="Ohm R."/>
            <person name="Martin F."/>
            <person name="Silar P."/>
            <person name="Natvig D."/>
            <person name="Lalanne C."/>
            <person name="Gautier V."/>
            <person name="Ament-Velasquez S.L."/>
            <person name="Kruys A."/>
            <person name="Hutchinson M.I."/>
            <person name="Powell A.J."/>
            <person name="Barry K."/>
            <person name="Miller A.N."/>
            <person name="Grigoriev I.V."/>
            <person name="Debuchy R."/>
            <person name="Gladieux P."/>
            <person name="Thoren M.H."/>
            <person name="Johannesson H."/>
        </authorList>
    </citation>
    <scope>NUCLEOTIDE SEQUENCE</scope>
    <source>
        <strain evidence="3">PSN243</strain>
    </source>
</reference>
<accession>A0AAV9GU51</accession>
<dbReference type="Pfam" id="PF23584">
    <property type="entry name" value="DUF7136"/>
    <property type="match status" value="1"/>
</dbReference>
<proteinExistence type="predicted"/>
<keyword evidence="4" id="KW-1185">Reference proteome</keyword>
<feature type="domain" description="DUF7136" evidence="2">
    <location>
        <begin position="29"/>
        <end position="257"/>
    </location>
</feature>
<evidence type="ECO:0000313" key="4">
    <source>
        <dbReference type="Proteomes" id="UP001321760"/>
    </source>
</evidence>
<dbReference type="Proteomes" id="UP001321760">
    <property type="component" value="Unassembled WGS sequence"/>
</dbReference>
<dbReference type="AlphaFoldDB" id="A0AAV9GU51"/>
<sequence>MTSFTVVGTALLLLQSSFALALAQGAAPAPGEVEIDLISPLPGGSYSTHKDRALPVVIALHNKQIADQHGWLFRWGLLSMDLETRHGEGWFGNLNRTTGRIQDHKAEDAIRTVTLREDDNLWIGAGHRHLGNLTAVTLPPMEPGEYQFVWSFHAGVRCDPTELDRPTSETNDLGTVGGFNFTVTDNEGKEFFPKELPSECASVVTQVSLGPTTAAVTTGTATETISCAVTTGAVTATPEPCKATLAEAQKVVVSNLMEKGPEATGQSESSAGGLRPQVVAVGLAAVLGAVMWA</sequence>
<dbReference type="EMBL" id="MU865929">
    <property type="protein sequence ID" value="KAK4451290.1"/>
    <property type="molecule type" value="Genomic_DNA"/>
</dbReference>
<comment type="caution">
    <text evidence="3">The sequence shown here is derived from an EMBL/GenBank/DDBJ whole genome shotgun (WGS) entry which is preliminary data.</text>
</comment>
<evidence type="ECO:0000259" key="2">
    <source>
        <dbReference type="Pfam" id="PF23584"/>
    </source>
</evidence>
<feature type="signal peptide" evidence="1">
    <location>
        <begin position="1"/>
        <end position="23"/>
    </location>
</feature>
<name>A0AAV9GU51_9PEZI</name>
<evidence type="ECO:0000256" key="1">
    <source>
        <dbReference type="SAM" id="SignalP"/>
    </source>
</evidence>
<feature type="chain" id="PRO_5044001347" description="DUF7136 domain-containing protein" evidence="1">
    <location>
        <begin position="24"/>
        <end position="293"/>
    </location>
</feature>